<dbReference type="Gene3D" id="3.30.300.30">
    <property type="match status" value="1"/>
</dbReference>
<dbReference type="NCBIfam" id="TIGR01733">
    <property type="entry name" value="AA-adenyl-dom"/>
    <property type="match status" value="1"/>
</dbReference>
<evidence type="ECO:0000259" key="3">
    <source>
        <dbReference type="PROSITE" id="PS50075"/>
    </source>
</evidence>
<dbReference type="SUPFAM" id="SSF52777">
    <property type="entry name" value="CoA-dependent acyltransferases"/>
    <property type="match status" value="2"/>
</dbReference>
<gene>
    <name evidence="4" type="ORF">ACFSR8_09500</name>
</gene>
<dbReference type="InterPro" id="IPR023213">
    <property type="entry name" value="CAT-like_dom_sf"/>
</dbReference>
<dbReference type="SUPFAM" id="SSF56801">
    <property type="entry name" value="Acetyl-CoA synthetase-like"/>
    <property type="match status" value="1"/>
</dbReference>
<evidence type="ECO:0000256" key="1">
    <source>
        <dbReference type="ARBA" id="ARBA00022450"/>
    </source>
</evidence>
<dbReference type="Gene3D" id="3.30.559.10">
    <property type="entry name" value="Chloramphenicol acetyltransferase-like domain"/>
    <property type="match status" value="1"/>
</dbReference>
<keyword evidence="2" id="KW-0597">Phosphoprotein</keyword>
<dbReference type="EMBL" id="JBHULY010000016">
    <property type="protein sequence ID" value="MFD2726448.1"/>
    <property type="molecule type" value="Genomic_DNA"/>
</dbReference>
<dbReference type="Gene3D" id="1.10.1200.10">
    <property type="entry name" value="ACP-like"/>
    <property type="match status" value="1"/>
</dbReference>
<dbReference type="InterPro" id="IPR020806">
    <property type="entry name" value="PKS_PP-bd"/>
</dbReference>
<dbReference type="PROSITE" id="PS50075">
    <property type="entry name" value="CARRIER"/>
    <property type="match status" value="1"/>
</dbReference>
<dbReference type="Proteomes" id="UP001597476">
    <property type="component" value="Unassembled WGS sequence"/>
</dbReference>
<comment type="caution">
    <text evidence="4">The sequence shown here is derived from an EMBL/GenBank/DDBJ whole genome shotgun (WGS) entry which is preliminary data.</text>
</comment>
<dbReference type="Pfam" id="PF00501">
    <property type="entry name" value="AMP-binding"/>
    <property type="match status" value="1"/>
</dbReference>
<proteinExistence type="predicted"/>
<dbReference type="PANTHER" id="PTHR45527:SF1">
    <property type="entry name" value="FATTY ACID SYNTHASE"/>
    <property type="match status" value="1"/>
</dbReference>
<dbReference type="Pfam" id="PF00550">
    <property type="entry name" value="PP-binding"/>
    <property type="match status" value="1"/>
</dbReference>
<dbReference type="InterPro" id="IPR001242">
    <property type="entry name" value="Condensation_dom"/>
</dbReference>
<dbReference type="RefSeq" id="WP_380291390.1">
    <property type="nucleotide sequence ID" value="NZ_JBHULY010000016.1"/>
</dbReference>
<keyword evidence="1" id="KW-0596">Phosphopantetheine</keyword>
<dbReference type="InterPro" id="IPR020459">
    <property type="entry name" value="AMP-binding"/>
</dbReference>
<evidence type="ECO:0000313" key="4">
    <source>
        <dbReference type="EMBL" id="MFD2726448.1"/>
    </source>
</evidence>
<dbReference type="CDD" id="cd05930">
    <property type="entry name" value="A_NRPS"/>
    <property type="match status" value="1"/>
</dbReference>
<dbReference type="InterPro" id="IPR000873">
    <property type="entry name" value="AMP-dep_synth/lig_dom"/>
</dbReference>
<dbReference type="PROSITE" id="PS00455">
    <property type="entry name" value="AMP_BINDING"/>
    <property type="match status" value="1"/>
</dbReference>
<keyword evidence="5" id="KW-1185">Reference proteome</keyword>
<dbReference type="InterPro" id="IPR020845">
    <property type="entry name" value="AMP-binding_CS"/>
</dbReference>
<accession>A0ABW5TB31</accession>
<feature type="domain" description="Carrier" evidence="3">
    <location>
        <begin position="960"/>
        <end position="1035"/>
    </location>
</feature>
<sequence>MHRNYSPLTPSQKLLWIGQELNPGLPLYNMVMTYEIQDEISLPHFKEAFQKVVETCDALRSVFKYKDDTPVQEFLMEVDYEMDLEDFSKETDPKAVYEIWIKERSVKMFDLEKCAFDTVLIKISDARYIWYLNQHHLISDGWSTSLVFTKMSECYAKALQNGLKDAEALPSFQEYVLNSNEGEAGEHRQKHASFWVEKLKDFPEIPSLYYTKTSHLDTASKRVSVSLGEARTRKINALANQKGIRGWTLDLTLYNIFLTVLYAYIYRVSGQNRLTIGSPINNRGTKALKNTVGLFIETFPLLVEVEENETFMSLFKKVQLESNNFIKHAQGSVSTADLSRSFNVFFNYINNKNPSFNGAGVKTNWVHTGHHDPRHHMRLHVHDFDNTDQLQLYFDLNTNQFDSNGQELVPQHFLKMLDAIVEDSGQNIDTVSLITDTEISKIKSWNNTTVDYPEGDTLLSKFENQVQKTPDNVALVFKEEPLSYKSLDEKSNQVAQFLIQKGIKRGDIVAISLERSLEMMVCIYGILKTGGAYLPIDISTPSERLKFILKDAKAKILFYNHDHIDSAILNDVEGYDVAEINDEISSLSTSSVDVDSHPNDLAYVIYTSGSTGEPKGVMCHHKGICNRLNWMQGYQPINHRDTLIQKTPITFDVSLPELFWPLQTGAKLVVEIPDGHTNPEHLQNTIKQNNITVIHFVPSMLNVFVQAEGSEDCTSLKTVFCSGEALSVSVVEHTYEKLNVEIYNLYGPTEASVEVSYWHCRRETLHAGIPIGTPVSNTQLHILDKNLNPLPIGTMGELHIAGIQVANGYLNRKELTEERFIDDIFSEVPGAKMYKTGDLARYRADGVIEYRGRVDNQIKLRGLRIELGEIEKNLEKIEAIAQAVVMVDANENLVAYYLGDALEDAKIVEALGIRLPQYMVPQFYKHLEHFEFLSSGKVNRKKLPKLEAKDKVAKVDTKTEPQNEIEELVWEAWKEVLGMESIGINENFFRIGGNSLNAISITSRLKAMLELDVPVTDVFNYPTIEAYSQNIEKTIMDLLNE</sequence>
<dbReference type="Gene3D" id="2.30.38.10">
    <property type="entry name" value="Luciferase, Domain 3"/>
    <property type="match status" value="1"/>
</dbReference>
<protein>
    <submittedName>
        <fullName evidence="4">Amino acid adenylation domain-containing protein</fullName>
    </submittedName>
</protein>
<dbReference type="PRINTS" id="PR00154">
    <property type="entry name" value="AMPBINDING"/>
</dbReference>
<dbReference type="Gene3D" id="3.30.559.30">
    <property type="entry name" value="Nonribosomal peptide synthetase, condensation domain"/>
    <property type="match status" value="1"/>
</dbReference>
<evidence type="ECO:0000256" key="2">
    <source>
        <dbReference type="ARBA" id="ARBA00022553"/>
    </source>
</evidence>
<dbReference type="InterPro" id="IPR036736">
    <property type="entry name" value="ACP-like_sf"/>
</dbReference>
<dbReference type="Gene3D" id="3.40.50.980">
    <property type="match status" value="2"/>
</dbReference>
<evidence type="ECO:0000313" key="5">
    <source>
        <dbReference type="Proteomes" id="UP001597476"/>
    </source>
</evidence>
<organism evidence="4 5">
    <name type="scientific">Hyunsoonleella rubra</name>
    <dbReference type="NCBI Taxonomy" id="1737062"/>
    <lineage>
        <taxon>Bacteria</taxon>
        <taxon>Pseudomonadati</taxon>
        <taxon>Bacteroidota</taxon>
        <taxon>Flavobacteriia</taxon>
        <taxon>Flavobacteriales</taxon>
        <taxon>Flavobacteriaceae</taxon>
    </lineage>
</organism>
<dbReference type="Pfam" id="PF00668">
    <property type="entry name" value="Condensation"/>
    <property type="match status" value="1"/>
</dbReference>
<dbReference type="InterPro" id="IPR045851">
    <property type="entry name" value="AMP-bd_C_sf"/>
</dbReference>
<dbReference type="InterPro" id="IPR009081">
    <property type="entry name" value="PP-bd_ACP"/>
</dbReference>
<name>A0ABW5TB31_9FLAO</name>
<dbReference type="SUPFAM" id="SSF47336">
    <property type="entry name" value="ACP-like"/>
    <property type="match status" value="1"/>
</dbReference>
<dbReference type="SMART" id="SM00823">
    <property type="entry name" value="PKS_PP"/>
    <property type="match status" value="1"/>
</dbReference>
<reference evidence="5" key="1">
    <citation type="journal article" date="2019" name="Int. J. Syst. Evol. Microbiol.">
        <title>The Global Catalogue of Microorganisms (GCM) 10K type strain sequencing project: providing services to taxonomists for standard genome sequencing and annotation.</title>
        <authorList>
            <consortium name="The Broad Institute Genomics Platform"/>
            <consortium name="The Broad Institute Genome Sequencing Center for Infectious Disease"/>
            <person name="Wu L."/>
            <person name="Ma J."/>
        </authorList>
    </citation>
    <scope>NUCLEOTIDE SEQUENCE [LARGE SCALE GENOMIC DNA]</scope>
    <source>
        <strain evidence="5">KCTC 42398</strain>
    </source>
</reference>
<dbReference type="InterPro" id="IPR010071">
    <property type="entry name" value="AA_adenyl_dom"/>
</dbReference>
<dbReference type="PANTHER" id="PTHR45527">
    <property type="entry name" value="NONRIBOSOMAL PEPTIDE SYNTHETASE"/>
    <property type="match status" value="1"/>
</dbReference>